<name>A0A1M6M622_MALRU</name>
<dbReference type="NCBIfam" id="TIGR02532">
    <property type="entry name" value="IV_pilin_GFxxxE"/>
    <property type="match status" value="1"/>
</dbReference>
<dbReference type="SUPFAM" id="SSF54523">
    <property type="entry name" value="Pili subunits"/>
    <property type="match status" value="1"/>
</dbReference>
<evidence type="ECO:0000256" key="1">
    <source>
        <dbReference type="SAM" id="Phobius"/>
    </source>
</evidence>
<keyword evidence="1" id="KW-1133">Transmembrane helix</keyword>
<reference evidence="2 3" key="1">
    <citation type="submission" date="2016-11" db="EMBL/GenBank/DDBJ databases">
        <authorList>
            <person name="Jaros S."/>
            <person name="Januszkiewicz K."/>
            <person name="Wedrychowicz H."/>
        </authorList>
    </citation>
    <scope>NUCLEOTIDE SEQUENCE [LARGE SCALE GENOMIC DNA]</scope>
    <source>
        <strain evidence="2 3">DSM 5091</strain>
    </source>
</reference>
<evidence type="ECO:0000313" key="3">
    <source>
        <dbReference type="Proteomes" id="UP000184171"/>
    </source>
</evidence>
<dbReference type="STRING" id="1122189.SAMN02745165_03180"/>
<gene>
    <name evidence="2" type="ORF">SAMN02745165_03180</name>
</gene>
<dbReference type="OrthoDB" id="5405523at2"/>
<dbReference type="PROSITE" id="PS00409">
    <property type="entry name" value="PROKAR_NTER_METHYL"/>
    <property type="match status" value="1"/>
</dbReference>
<dbReference type="AlphaFoldDB" id="A0A1M6M622"/>
<organism evidence="2 3">
    <name type="scientific">Malonomonas rubra DSM 5091</name>
    <dbReference type="NCBI Taxonomy" id="1122189"/>
    <lineage>
        <taxon>Bacteria</taxon>
        <taxon>Pseudomonadati</taxon>
        <taxon>Thermodesulfobacteriota</taxon>
        <taxon>Desulfuromonadia</taxon>
        <taxon>Desulfuromonadales</taxon>
        <taxon>Geopsychrobacteraceae</taxon>
        <taxon>Malonomonas</taxon>
    </lineage>
</organism>
<dbReference type="Pfam" id="PF07963">
    <property type="entry name" value="N_methyl"/>
    <property type="match status" value="1"/>
</dbReference>
<dbReference type="Proteomes" id="UP000184171">
    <property type="component" value="Unassembled WGS sequence"/>
</dbReference>
<proteinExistence type="predicted"/>
<dbReference type="InterPro" id="IPR012902">
    <property type="entry name" value="N_methyl_site"/>
</dbReference>
<keyword evidence="1" id="KW-0812">Transmembrane</keyword>
<dbReference type="Gene3D" id="3.30.700.10">
    <property type="entry name" value="Glycoprotein, Type 4 Pilin"/>
    <property type="match status" value="1"/>
</dbReference>
<dbReference type="InterPro" id="IPR045584">
    <property type="entry name" value="Pilin-like"/>
</dbReference>
<keyword evidence="3" id="KW-1185">Reference proteome</keyword>
<feature type="transmembrane region" description="Helical" evidence="1">
    <location>
        <begin position="16"/>
        <end position="37"/>
    </location>
</feature>
<dbReference type="EMBL" id="FQZT01000016">
    <property type="protein sequence ID" value="SHJ78915.1"/>
    <property type="molecule type" value="Genomic_DNA"/>
</dbReference>
<sequence>MNVYFSNLTQIRGQRGYTLLEIVVVIAIISILAAFALDKYARLLVDVERTSMQHDLGVMRSAVSMQFASHFVAGDVQGLNALIDTNPMDLLSEKPSNYLGVFKASEAGKLEAGHWYFDNDNRALVYLVRHVEYFETKLRPKQARFKIFPVYSEKQKENKKKLFLAGLRLKAIDPYRWIRE</sequence>
<keyword evidence="1" id="KW-0472">Membrane</keyword>
<dbReference type="RefSeq" id="WP_072909718.1">
    <property type="nucleotide sequence ID" value="NZ_FQZT01000016.1"/>
</dbReference>
<accession>A0A1M6M622</accession>
<evidence type="ECO:0000313" key="2">
    <source>
        <dbReference type="EMBL" id="SHJ78915.1"/>
    </source>
</evidence>
<protein>
    <submittedName>
        <fullName evidence="2">Type IV pilin N-term methylation site GFxxxE</fullName>
    </submittedName>
</protein>